<dbReference type="EMBL" id="BAABKG010000006">
    <property type="protein sequence ID" value="GAA5155571.1"/>
    <property type="molecule type" value="Genomic_DNA"/>
</dbReference>
<dbReference type="SUPFAM" id="SSF47413">
    <property type="entry name" value="lambda repressor-like DNA-binding domains"/>
    <property type="match status" value="1"/>
</dbReference>
<name>A0ABP9Q1F5_9ACTN</name>
<protein>
    <submittedName>
        <fullName evidence="2">Helix-turn-helix transcriptional regulator</fullName>
    </submittedName>
</protein>
<dbReference type="PROSITE" id="PS50943">
    <property type="entry name" value="HTH_CROC1"/>
    <property type="match status" value="1"/>
</dbReference>
<reference evidence="3" key="1">
    <citation type="journal article" date="2019" name="Int. J. Syst. Evol. Microbiol.">
        <title>The Global Catalogue of Microorganisms (GCM) 10K type strain sequencing project: providing services to taxonomists for standard genome sequencing and annotation.</title>
        <authorList>
            <consortium name="The Broad Institute Genomics Platform"/>
            <consortium name="The Broad Institute Genome Sequencing Center for Infectious Disease"/>
            <person name="Wu L."/>
            <person name="Ma J."/>
        </authorList>
    </citation>
    <scope>NUCLEOTIDE SEQUENCE [LARGE SCALE GENOMIC DNA]</scope>
    <source>
        <strain evidence="3">JCM 18459</strain>
    </source>
</reference>
<feature type="domain" description="HTH cro/C1-type" evidence="1">
    <location>
        <begin position="34"/>
        <end position="81"/>
    </location>
</feature>
<dbReference type="RefSeq" id="WP_345463337.1">
    <property type="nucleotide sequence ID" value="NZ_BAABKG010000006.1"/>
</dbReference>
<dbReference type="CDD" id="cd00093">
    <property type="entry name" value="HTH_XRE"/>
    <property type="match status" value="1"/>
</dbReference>
<gene>
    <name evidence="2" type="ORF">GCM10023340_41200</name>
</gene>
<dbReference type="Pfam" id="PF17765">
    <property type="entry name" value="MLTR_LBD"/>
    <property type="match status" value="1"/>
</dbReference>
<comment type="caution">
    <text evidence="2">The sequence shown here is derived from an EMBL/GenBank/DDBJ whole genome shotgun (WGS) entry which is preliminary data.</text>
</comment>
<dbReference type="Gene3D" id="1.10.260.40">
    <property type="entry name" value="lambda repressor-like DNA-binding domains"/>
    <property type="match status" value="1"/>
</dbReference>
<evidence type="ECO:0000313" key="3">
    <source>
        <dbReference type="Proteomes" id="UP001500221"/>
    </source>
</evidence>
<sequence length="287" mass="30845">MSENLLGEFLRSRRSRVTPEQAGLPTYGQRRVPGLRREEVATLAGVSIDYYVRLEQGRERRPSAQVVDALATVLQLDDDARDHLAELAGVGGRPRAVPSERVAPELLSLMDTWSANPALVLGRAYDVLAVNRLGAALFAPVEDGAGVGANLVRTVFLDPAARQLYAEWDRVAEATVAGLRTLRGQFPHDPRITEVVAEVGAGSPEFDALWQRQDVGPKRAAVKRFRHPEVGDLALRMHVFDVRVAPGQELVVYAAEPGSPDAEALRLLGLLGSLAPSGSGAAGRGTP</sequence>
<evidence type="ECO:0000259" key="1">
    <source>
        <dbReference type="PROSITE" id="PS50943"/>
    </source>
</evidence>
<dbReference type="Proteomes" id="UP001500221">
    <property type="component" value="Unassembled WGS sequence"/>
</dbReference>
<dbReference type="InterPro" id="IPR001387">
    <property type="entry name" value="Cro/C1-type_HTH"/>
</dbReference>
<evidence type="ECO:0000313" key="2">
    <source>
        <dbReference type="EMBL" id="GAA5155571.1"/>
    </source>
</evidence>
<accession>A0ABP9Q1F5</accession>
<dbReference type="PANTHER" id="PTHR35010:SF2">
    <property type="entry name" value="BLL4672 PROTEIN"/>
    <property type="match status" value="1"/>
</dbReference>
<dbReference type="Pfam" id="PF13560">
    <property type="entry name" value="HTH_31"/>
    <property type="match status" value="1"/>
</dbReference>
<dbReference type="Gene3D" id="3.30.450.180">
    <property type="match status" value="1"/>
</dbReference>
<keyword evidence="3" id="KW-1185">Reference proteome</keyword>
<proteinExistence type="predicted"/>
<dbReference type="InterPro" id="IPR010982">
    <property type="entry name" value="Lambda_DNA-bd_dom_sf"/>
</dbReference>
<organism evidence="2 3">
    <name type="scientific">Nocardioides marinquilinus</name>
    <dbReference type="NCBI Taxonomy" id="1210400"/>
    <lineage>
        <taxon>Bacteria</taxon>
        <taxon>Bacillati</taxon>
        <taxon>Actinomycetota</taxon>
        <taxon>Actinomycetes</taxon>
        <taxon>Propionibacteriales</taxon>
        <taxon>Nocardioidaceae</taxon>
        <taxon>Nocardioides</taxon>
    </lineage>
</organism>
<dbReference type="InterPro" id="IPR041413">
    <property type="entry name" value="MLTR_LBD"/>
</dbReference>
<dbReference type="PANTHER" id="PTHR35010">
    <property type="entry name" value="BLL4672 PROTEIN-RELATED"/>
    <property type="match status" value="1"/>
</dbReference>
<dbReference type="SMART" id="SM00530">
    <property type="entry name" value="HTH_XRE"/>
    <property type="match status" value="1"/>
</dbReference>